<evidence type="ECO:0000313" key="3">
    <source>
        <dbReference type="EMBL" id="PSW04333.1"/>
    </source>
</evidence>
<gene>
    <name evidence="3" type="ORF">C9I89_13485</name>
</gene>
<dbReference type="InterPro" id="IPR050769">
    <property type="entry name" value="NAT_camello-type"/>
</dbReference>
<dbReference type="OrthoDB" id="6869927at2"/>
<dbReference type="Gene3D" id="3.40.630.30">
    <property type="match status" value="1"/>
</dbReference>
<name>A0A2T3MWL7_9GAMM</name>
<reference evidence="3 4" key="1">
    <citation type="submission" date="2018-03" db="EMBL/GenBank/DDBJ databases">
        <title>Whole genome sequencing of Histamine producing bacteria.</title>
        <authorList>
            <person name="Butler K."/>
        </authorList>
    </citation>
    <scope>NUCLEOTIDE SEQUENCE [LARGE SCALE GENOMIC DNA]</scope>
    <source>
        <strain evidence="3 4">DSM 16190</strain>
    </source>
</reference>
<dbReference type="InterPro" id="IPR016181">
    <property type="entry name" value="Acyl_CoA_acyltransferase"/>
</dbReference>
<dbReference type="PROSITE" id="PS51186">
    <property type="entry name" value="GNAT"/>
    <property type="match status" value="1"/>
</dbReference>
<dbReference type="PANTHER" id="PTHR13947">
    <property type="entry name" value="GNAT FAMILY N-ACETYLTRANSFERASE"/>
    <property type="match status" value="1"/>
</dbReference>
<evidence type="ECO:0000259" key="2">
    <source>
        <dbReference type="PROSITE" id="PS51186"/>
    </source>
</evidence>
<keyword evidence="4" id="KW-1185">Reference proteome</keyword>
<dbReference type="AlphaFoldDB" id="A0A2T3MWL7"/>
<dbReference type="CDD" id="cd04301">
    <property type="entry name" value="NAT_SF"/>
    <property type="match status" value="1"/>
</dbReference>
<sequence>MKLRLATEKDLDEICHLSQQINTQHYHGAPQVFAAPKSIHRDRSYWRDNFNAEGAVFIVAEIDDKVVGIILAFITENTTVSFIQKKKLCRIKTIVVSERFQGQGIGKKLMEAVELWSIGEGVDEVRLEVMEFNDKAQEFYDSIGFRTQSRILSKSI</sequence>
<comment type="caution">
    <text evidence="3">The sequence shown here is derived from an EMBL/GenBank/DDBJ whole genome shotgun (WGS) entry which is preliminary data.</text>
</comment>
<accession>A0A2T3MWL7</accession>
<dbReference type="Proteomes" id="UP000240904">
    <property type="component" value="Unassembled WGS sequence"/>
</dbReference>
<dbReference type="EMBL" id="PYMC01000009">
    <property type="protein sequence ID" value="PSW04333.1"/>
    <property type="molecule type" value="Genomic_DNA"/>
</dbReference>
<dbReference type="PANTHER" id="PTHR13947:SF37">
    <property type="entry name" value="LD18367P"/>
    <property type="match status" value="1"/>
</dbReference>
<dbReference type="Pfam" id="PF00583">
    <property type="entry name" value="Acetyltransf_1"/>
    <property type="match status" value="1"/>
</dbReference>
<feature type="domain" description="N-acetyltransferase" evidence="2">
    <location>
        <begin position="1"/>
        <end position="156"/>
    </location>
</feature>
<protein>
    <submittedName>
        <fullName evidence="3">N-acetyltransferase</fullName>
    </submittedName>
</protein>
<dbReference type="RefSeq" id="WP_107283862.1">
    <property type="nucleotide sequence ID" value="NZ_PYMC01000009.1"/>
</dbReference>
<proteinExistence type="predicted"/>
<organism evidence="3 4">
    <name type="scientific">Photobacterium lipolyticum</name>
    <dbReference type="NCBI Taxonomy" id="266810"/>
    <lineage>
        <taxon>Bacteria</taxon>
        <taxon>Pseudomonadati</taxon>
        <taxon>Pseudomonadota</taxon>
        <taxon>Gammaproteobacteria</taxon>
        <taxon>Vibrionales</taxon>
        <taxon>Vibrionaceae</taxon>
        <taxon>Photobacterium</taxon>
    </lineage>
</organism>
<dbReference type="InterPro" id="IPR000182">
    <property type="entry name" value="GNAT_dom"/>
</dbReference>
<evidence type="ECO:0000313" key="4">
    <source>
        <dbReference type="Proteomes" id="UP000240904"/>
    </source>
</evidence>
<dbReference type="SUPFAM" id="SSF55729">
    <property type="entry name" value="Acyl-CoA N-acyltransferases (Nat)"/>
    <property type="match status" value="1"/>
</dbReference>
<dbReference type="GO" id="GO:0008080">
    <property type="term" value="F:N-acetyltransferase activity"/>
    <property type="evidence" value="ECO:0007669"/>
    <property type="project" value="InterPro"/>
</dbReference>
<evidence type="ECO:0000256" key="1">
    <source>
        <dbReference type="ARBA" id="ARBA00022679"/>
    </source>
</evidence>
<keyword evidence="1 3" id="KW-0808">Transferase</keyword>